<name>A0A369Q4A1_9SPHI</name>
<dbReference type="Proteomes" id="UP000253961">
    <property type="component" value="Unassembled WGS sequence"/>
</dbReference>
<comment type="caution">
    <text evidence="2">The sequence shown here is derived from an EMBL/GenBank/DDBJ whole genome shotgun (WGS) entry which is preliminary data.</text>
</comment>
<keyword evidence="3" id="KW-1185">Reference proteome</keyword>
<keyword evidence="1" id="KW-0472">Membrane</keyword>
<evidence type="ECO:0000313" key="2">
    <source>
        <dbReference type="EMBL" id="RDC57148.1"/>
    </source>
</evidence>
<evidence type="ECO:0000256" key="1">
    <source>
        <dbReference type="SAM" id="Phobius"/>
    </source>
</evidence>
<evidence type="ECO:0000313" key="3">
    <source>
        <dbReference type="Proteomes" id="UP000253961"/>
    </source>
</evidence>
<sequence>MLLIIIKNNMYMMYLFFALIIILFFPKKIFDILRSYRRNNFDKVKGDSLSLLLMTIVAAIVYIAIYNLDKNI</sequence>
<protein>
    <submittedName>
        <fullName evidence="2">Uncharacterized protein</fullName>
    </submittedName>
</protein>
<dbReference type="EMBL" id="QPKV01000003">
    <property type="protein sequence ID" value="RDC57148.1"/>
    <property type="molecule type" value="Genomic_DNA"/>
</dbReference>
<keyword evidence="1" id="KW-0812">Transmembrane</keyword>
<organism evidence="2 3">
    <name type="scientific">Pedobacter chinensis</name>
    <dbReference type="NCBI Taxonomy" id="2282421"/>
    <lineage>
        <taxon>Bacteria</taxon>
        <taxon>Pseudomonadati</taxon>
        <taxon>Bacteroidota</taxon>
        <taxon>Sphingobacteriia</taxon>
        <taxon>Sphingobacteriales</taxon>
        <taxon>Sphingobacteriaceae</taxon>
        <taxon>Pedobacter</taxon>
    </lineage>
</organism>
<proteinExistence type="predicted"/>
<feature type="transmembrane region" description="Helical" evidence="1">
    <location>
        <begin position="12"/>
        <end position="29"/>
    </location>
</feature>
<accession>A0A369Q4A1</accession>
<dbReference type="AlphaFoldDB" id="A0A369Q4A1"/>
<reference evidence="2 3" key="1">
    <citation type="submission" date="2018-07" db="EMBL/GenBank/DDBJ databases">
        <title>Pedobacter sp. nov., isolated from soil.</title>
        <authorList>
            <person name="Zhou L.Y."/>
            <person name="Du Z.J."/>
        </authorList>
    </citation>
    <scope>NUCLEOTIDE SEQUENCE [LARGE SCALE GENOMIC DNA]</scope>
    <source>
        <strain evidence="2 3">JDX94</strain>
    </source>
</reference>
<gene>
    <name evidence="2" type="ORF">DU508_08135</name>
</gene>
<keyword evidence="1" id="KW-1133">Transmembrane helix</keyword>
<feature type="transmembrane region" description="Helical" evidence="1">
    <location>
        <begin position="49"/>
        <end position="68"/>
    </location>
</feature>